<protein>
    <recommendedName>
        <fullName evidence="4">K+ potassium transporter integral membrane domain-containing protein</fullName>
    </recommendedName>
</protein>
<evidence type="ECO:0000313" key="5">
    <source>
        <dbReference type="EMBL" id="KAK1366785.1"/>
    </source>
</evidence>
<accession>A0AAD8HG50</accession>
<evidence type="ECO:0000313" key="6">
    <source>
        <dbReference type="Proteomes" id="UP001237642"/>
    </source>
</evidence>
<sequence>MSFALESVLPFHTATASTLLTSLLSVSPRTFGSTLEGLAVITVMLVTTCLMSLVIVLCWHRSVFLAICFVVFFGIIEALYFSDSLNKFLEGAWVHIALALIFVVIMYVSHFGTLKKHEFDFQNKVSVDWLLSLSPSLDIVRVCGIGLIHTELVSGIPSIFSHLCQESQQSHLW</sequence>
<reference evidence="5" key="1">
    <citation type="submission" date="2023-02" db="EMBL/GenBank/DDBJ databases">
        <title>Genome of toxic invasive species Heracleum sosnowskyi carries increased number of genes despite the absence of recent whole-genome duplications.</title>
        <authorList>
            <person name="Schelkunov M."/>
            <person name="Shtratnikova V."/>
            <person name="Makarenko M."/>
            <person name="Klepikova A."/>
            <person name="Omelchenko D."/>
            <person name="Novikova G."/>
            <person name="Obukhova E."/>
            <person name="Bogdanov V."/>
            <person name="Penin A."/>
            <person name="Logacheva M."/>
        </authorList>
    </citation>
    <scope>NUCLEOTIDE SEQUENCE</scope>
    <source>
        <strain evidence="5">Hsosn_3</strain>
        <tissue evidence="5">Leaf</tissue>
    </source>
</reference>
<feature type="domain" description="K+ potassium transporter integral membrane" evidence="4">
    <location>
        <begin position="37"/>
        <end position="131"/>
    </location>
</feature>
<keyword evidence="3" id="KW-1133">Transmembrane helix</keyword>
<feature type="transmembrane region" description="Helical" evidence="3">
    <location>
        <begin position="63"/>
        <end position="81"/>
    </location>
</feature>
<feature type="transmembrane region" description="Helical" evidence="3">
    <location>
        <begin position="93"/>
        <end position="114"/>
    </location>
</feature>
<gene>
    <name evidence="5" type="ORF">POM88_042346</name>
</gene>
<dbReference type="Pfam" id="PF02705">
    <property type="entry name" value="K_trans"/>
    <property type="match status" value="1"/>
</dbReference>
<organism evidence="5 6">
    <name type="scientific">Heracleum sosnowskyi</name>
    <dbReference type="NCBI Taxonomy" id="360622"/>
    <lineage>
        <taxon>Eukaryota</taxon>
        <taxon>Viridiplantae</taxon>
        <taxon>Streptophyta</taxon>
        <taxon>Embryophyta</taxon>
        <taxon>Tracheophyta</taxon>
        <taxon>Spermatophyta</taxon>
        <taxon>Magnoliopsida</taxon>
        <taxon>eudicotyledons</taxon>
        <taxon>Gunneridae</taxon>
        <taxon>Pentapetalae</taxon>
        <taxon>asterids</taxon>
        <taxon>campanulids</taxon>
        <taxon>Apiales</taxon>
        <taxon>Apiaceae</taxon>
        <taxon>Apioideae</taxon>
        <taxon>apioid superclade</taxon>
        <taxon>Tordylieae</taxon>
        <taxon>Tordyliinae</taxon>
        <taxon>Heracleum</taxon>
    </lineage>
</organism>
<evidence type="ECO:0000256" key="2">
    <source>
        <dbReference type="ARBA" id="ARBA00008440"/>
    </source>
</evidence>
<dbReference type="InterPro" id="IPR053951">
    <property type="entry name" value="K_trans_N"/>
</dbReference>
<proteinExistence type="inferred from homology"/>
<comment type="subcellular location">
    <subcellularLocation>
        <location evidence="1">Cell membrane</location>
        <topology evidence="1">Multi-pass membrane protein</topology>
    </subcellularLocation>
</comment>
<name>A0AAD8HG50_9APIA</name>
<dbReference type="Proteomes" id="UP001237642">
    <property type="component" value="Unassembled WGS sequence"/>
</dbReference>
<evidence type="ECO:0000256" key="3">
    <source>
        <dbReference type="SAM" id="Phobius"/>
    </source>
</evidence>
<dbReference type="AlphaFoldDB" id="A0AAD8HG50"/>
<keyword evidence="3" id="KW-0472">Membrane</keyword>
<keyword evidence="6" id="KW-1185">Reference proteome</keyword>
<feature type="transmembrane region" description="Helical" evidence="3">
    <location>
        <begin position="38"/>
        <end position="56"/>
    </location>
</feature>
<dbReference type="InterPro" id="IPR003855">
    <property type="entry name" value="K+_transporter"/>
</dbReference>
<dbReference type="PANTHER" id="PTHR30540:SF98">
    <property type="entry name" value="POTASSIUM TRANSPORTER 6"/>
    <property type="match status" value="1"/>
</dbReference>
<dbReference type="GO" id="GO:0005886">
    <property type="term" value="C:plasma membrane"/>
    <property type="evidence" value="ECO:0007669"/>
    <property type="project" value="UniProtKB-SubCell"/>
</dbReference>
<comment type="caution">
    <text evidence="5">The sequence shown here is derived from an EMBL/GenBank/DDBJ whole genome shotgun (WGS) entry which is preliminary data.</text>
</comment>
<comment type="similarity">
    <text evidence="2">Belongs to the HAK/KUP transporter (TC 2.A.72.3) family.</text>
</comment>
<reference evidence="5" key="2">
    <citation type="submission" date="2023-05" db="EMBL/GenBank/DDBJ databases">
        <authorList>
            <person name="Schelkunov M.I."/>
        </authorList>
    </citation>
    <scope>NUCLEOTIDE SEQUENCE</scope>
    <source>
        <strain evidence="5">Hsosn_3</strain>
        <tissue evidence="5">Leaf</tissue>
    </source>
</reference>
<dbReference type="GO" id="GO:0015079">
    <property type="term" value="F:potassium ion transmembrane transporter activity"/>
    <property type="evidence" value="ECO:0007669"/>
    <property type="project" value="InterPro"/>
</dbReference>
<keyword evidence="3" id="KW-0812">Transmembrane</keyword>
<evidence type="ECO:0000259" key="4">
    <source>
        <dbReference type="Pfam" id="PF02705"/>
    </source>
</evidence>
<evidence type="ECO:0000256" key="1">
    <source>
        <dbReference type="ARBA" id="ARBA00004651"/>
    </source>
</evidence>
<dbReference type="PANTHER" id="PTHR30540">
    <property type="entry name" value="OSMOTIC STRESS POTASSIUM TRANSPORTER"/>
    <property type="match status" value="1"/>
</dbReference>
<dbReference type="EMBL" id="JAUIZM010000009">
    <property type="protein sequence ID" value="KAK1366785.1"/>
    <property type="molecule type" value="Genomic_DNA"/>
</dbReference>